<dbReference type="PANTHER" id="PTHR43084:SF1">
    <property type="entry name" value="PERSULFIDE DIOXYGENASE ETHE1, MITOCHONDRIAL"/>
    <property type="match status" value="1"/>
</dbReference>
<proteinExistence type="predicted"/>
<dbReference type="SMART" id="SM00450">
    <property type="entry name" value="RHOD"/>
    <property type="match status" value="1"/>
</dbReference>
<gene>
    <name evidence="3" type="ORF">GCM10009720_24480</name>
</gene>
<dbReference type="SUPFAM" id="SSF52821">
    <property type="entry name" value="Rhodanese/Cell cycle control phosphatase"/>
    <property type="match status" value="2"/>
</dbReference>
<protein>
    <submittedName>
        <fullName evidence="3">MBL fold metallo-hydrolase</fullName>
    </submittedName>
</protein>
<evidence type="ECO:0000313" key="3">
    <source>
        <dbReference type="EMBL" id="GAA2042878.1"/>
    </source>
</evidence>
<dbReference type="Gene3D" id="3.60.15.10">
    <property type="entry name" value="Ribonuclease Z/Hydroxyacylglutathione hydrolase-like"/>
    <property type="match status" value="1"/>
</dbReference>
<dbReference type="CDD" id="cd07724">
    <property type="entry name" value="POD-like_MBL-fold"/>
    <property type="match status" value="1"/>
</dbReference>
<evidence type="ECO:0000313" key="4">
    <source>
        <dbReference type="Proteomes" id="UP001501461"/>
    </source>
</evidence>
<feature type="domain" description="Rhodanese" evidence="2">
    <location>
        <begin position="381"/>
        <end position="464"/>
    </location>
</feature>
<name>A0ABP5GBH7_9MICC</name>
<dbReference type="EMBL" id="BAAAMN010000049">
    <property type="protein sequence ID" value="GAA2042878.1"/>
    <property type="molecule type" value="Genomic_DNA"/>
</dbReference>
<dbReference type="Proteomes" id="UP001501461">
    <property type="component" value="Unassembled WGS sequence"/>
</dbReference>
<comment type="caution">
    <text evidence="3">The sequence shown here is derived from an EMBL/GenBank/DDBJ whole genome shotgun (WGS) entry which is preliminary data.</text>
</comment>
<dbReference type="InterPro" id="IPR051682">
    <property type="entry name" value="Mito_Persulfide_Diox"/>
</dbReference>
<accession>A0ABP5GBH7</accession>
<dbReference type="PANTHER" id="PTHR43084">
    <property type="entry name" value="PERSULFIDE DIOXYGENASE ETHE1"/>
    <property type="match status" value="1"/>
</dbReference>
<dbReference type="Pfam" id="PF00753">
    <property type="entry name" value="Lactamase_B"/>
    <property type="match status" value="1"/>
</dbReference>
<dbReference type="InterPro" id="IPR001763">
    <property type="entry name" value="Rhodanese-like_dom"/>
</dbReference>
<dbReference type="Gene3D" id="3.40.250.10">
    <property type="entry name" value="Rhodanese-like domain"/>
    <property type="match status" value="2"/>
</dbReference>
<organism evidence="3 4">
    <name type="scientific">Yaniella flava</name>
    <dbReference type="NCBI Taxonomy" id="287930"/>
    <lineage>
        <taxon>Bacteria</taxon>
        <taxon>Bacillati</taxon>
        <taxon>Actinomycetota</taxon>
        <taxon>Actinomycetes</taxon>
        <taxon>Micrococcales</taxon>
        <taxon>Micrococcaceae</taxon>
        <taxon>Yaniella</taxon>
    </lineage>
</organism>
<evidence type="ECO:0000256" key="1">
    <source>
        <dbReference type="ARBA" id="ARBA00022723"/>
    </source>
</evidence>
<dbReference type="RefSeq" id="WP_343959099.1">
    <property type="nucleotide sequence ID" value="NZ_BAAAMN010000049.1"/>
</dbReference>
<reference evidence="4" key="1">
    <citation type="journal article" date="2019" name="Int. J. Syst. Evol. Microbiol.">
        <title>The Global Catalogue of Microorganisms (GCM) 10K type strain sequencing project: providing services to taxonomists for standard genome sequencing and annotation.</title>
        <authorList>
            <consortium name="The Broad Institute Genomics Platform"/>
            <consortium name="The Broad Institute Genome Sequencing Center for Infectious Disease"/>
            <person name="Wu L."/>
            <person name="Ma J."/>
        </authorList>
    </citation>
    <scope>NUCLEOTIDE SEQUENCE [LARGE SCALE GENOMIC DNA]</scope>
    <source>
        <strain evidence="4">JCM 13595</strain>
    </source>
</reference>
<dbReference type="SMART" id="SM00849">
    <property type="entry name" value="Lactamase_B"/>
    <property type="match status" value="1"/>
</dbReference>
<dbReference type="InterPro" id="IPR036873">
    <property type="entry name" value="Rhodanese-like_dom_sf"/>
</dbReference>
<dbReference type="InterPro" id="IPR044528">
    <property type="entry name" value="POD-like_MBL-fold"/>
</dbReference>
<dbReference type="PROSITE" id="PS50206">
    <property type="entry name" value="RHODANESE_3"/>
    <property type="match status" value="1"/>
</dbReference>
<dbReference type="InterPro" id="IPR036866">
    <property type="entry name" value="RibonucZ/Hydroxyglut_hydro"/>
</dbReference>
<dbReference type="InterPro" id="IPR001279">
    <property type="entry name" value="Metallo-B-lactamas"/>
</dbReference>
<sequence>MLLEHVYDTDLAQGSYFIGCQAENTAIVVDPRRDIQVYLDLAAQHGMEIVAVAETHIHADYLSGTLELANATKADVYVSDEGGTDWRYGDGFQQAVGMKHGHKISLGNITLEAVHTPGHTPEHMVFLVTDGAQSTETGFMLSGDFVFVGDLGRPDLLDAAAGGEDTRFVGAQQLFTSLQEHFLTLPDYVQVLPAHGAGSACGRALGAVPTTTVGYERNFSWWAKYVRDNDMDGFIAELLSGQPEAHAYFGRMKIENRDGPAILGPLPDLVEYAPETLAPLLEQDEKILVDTRPHKDRYEASVPGALSIPDAGKAATHMAWAYNPQQEHRELIVLASDAEQASKYRDHFIRVGVDAMTGFTTTLDGLLGDGVATITVEDLDASSDYFLLDVRNISELNEGYIPGAHQLAASRLVWHSDQLPADQPIVAYCASGRRAAVGASALRRQGFNVAELDGDFGTWAMADGNAPAYPSAP</sequence>
<dbReference type="SUPFAM" id="SSF56281">
    <property type="entry name" value="Metallo-hydrolase/oxidoreductase"/>
    <property type="match status" value="1"/>
</dbReference>
<evidence type="ECO:0000259" key="2">
    <source>
        <dbReference type="PROSITE" id="PS50206"/>
    </source>
</evidence>
<keyword evidence="1" id="KW-0479">Metal-binding</keyword>
<dbReference type="Pfam" id="PF00581">
    <property type="entry name" value="Rhodanese"/>
    <property type="match status" value="1"/>
</dbReference>
<keyword evidence="4" id="KW-1185">Reference proteome</keyword>
<dbReference type="CDD" id="cd00158">
    <property type="entry name" value="RHOD"/>
    <property type="match status" value="1"/>
</dbReference>